<dbReference type="GO" id="GO:0004674">
    <property type="term" value="F:protein serine/threonine kinase activity"/>
    <property type="evidence" value="ECO:0000318"/>
    <property type="project" value="GO_Central"/>
</dbReference>
<sequence length="446" mass="50439">MSLWQPNLYGINGRDLIGQFVRYGIIIGGVSDKVVFKGFDGVNGLEIGWSETILSKETLKNEKYVETLCKEVDVVMSLKHDNIVRCYDSWVDVQKKRIYMIVDLPSSGNLGDYLRKNVLSSDGAIKNWCRQILQGLDYLHSHNPPIIHRDVKLENIFINGDTGIVKLGNFNLAMFLDEEYSGDTYNSPEFTAPEVNEGEACKQTVDIYSFGMCVLQMITLEHPYSEYVDKDYARTKARSGIKPDALTRVADPVAKKFIERCLVPASERPTAVVLLDDPFLAQTSVPPINSTPISSQDLGECLKVVPRQVCRLLPKTSFRLIGRKLKKTNDLIPISVKLWITYFRAGEAAVKEIVLSLESDISQVIEEQVATGYGLSNQDIVIVSQLMGKMVTELSSPDVSRKKYYEIDSHDNEVIPLRRMGWFRTIRACLLCQTVINWTPFELDYE</sequence>
<comment type="catalytic activity">
    <reaction evidence="4">
        <text>L-threonyl-[protein] + ATP = O-phospho-L-threonyl-[protein] + ADP + H(+)</text>
        <dbReference type="Rhea" id="RHEA:46608"/>
        <dbReference type="Rhea" id="RHEA-COMP:11060"/>
        <dbReference type="Rhea" id="RHEA-COMP:11605"/>
        <dbReference type="ChEBI" id="CHEBI:15378"/>
        <dbReference type="ChEBI" id="CHEBI:30013"/>
        <dbReference type="ChEBI" id="CHEBI:30616"/>
        <dbReference type="ChEBI" id="CHEBI:61977"/>
        <dbReference type="ChEBI" id="CHEBI:456216"/>
        <dbReference type="EC" id="2.7.11.1"/>
    </reaction>
</comment>
<dbReference type="AlphaFoldDB" id="A0A9R0K749"/>
<dbReference type="GO" id="GO:0005737">
    <property type="term" value="C:cytoplasm"/>
    <property type="evidence" value="ECO:0000318"/>
    <property type="project" value="GO_Central"/>
</dbReference>
<name>A0A9R0K749_SPIOL</name>
<dbReference type="Gene3D" id="1.10.510.10">
    <property type="entry name" value="Transferase(Phosphotransferase) domain 1"/>
    <property type="match status" value="1"/>
</dbReference>
<evidence type="ECO:0000256" key="3">
    <source>
        <dbReference type="ARBA" id="ARBA00022777"/>
    </source>
</evidence>
<keyword evidence="3" id="KW-0808">Transferase</keyword>
<evidence type="ECO:0000256" key="4">
    <source>
        <dbReference type="ARBA" id="ARBA00047899"/>
    </source>
</evidence>
<dbReference type="InterPro" id="IPR011009">
    <property type="entry name" value="Kinase-like_dom_sf"/>
</dbReference>
<reference evidence="7" key="1">
    <citation type="journal article" date="2021" name="Nat. Commun.">
        <title>Genomic analyses provide insights into spinach domestication and the genetic basis of agronomic traits.</title>
        <authorList>
            <person name="Cai X."/>
            <person name="Sun X."/>
            <person name="Xu C."/>
            <person name="Sun H."/>
            <person name="Wang X."/>
            <person name="Ge C."/>
            <person name="Zhang Z."/>
            <person name="Wang Q."/>
            <person name="Fei Z."/>
            <person name="Jiao C."/>
            <person name="Wang Q."/>
        </authorList>
    </citation>
    <scope>NUCLEOTIDE SEQUENCE [LARGE SCALE GENOMIC DNA]</scope>
    <source>
        <strain evidence="7">cv. Varoflay</strain>
    </source>
</reference>
<dbReference type="KEGG" id="soe:110800061"/>
<dbReference type="SUPFAM" id="SSF56112">
    <property type="entry name" value="Protein kinase-like (PK-like)"/>
    <property type="match status" value="1"/>
</dbReference>
<dbReference type="GeneID" id="110800061"/>
<accession>A0A9R0K749</accession>
<dbReference type="PANTHER" id="PTHR13902">
    <property type="entry name" value="SERINE/THREONINE-PROTEIN KINASE WNK WITH NO LYSINE -RELATED"/>
    <property type="match status" value="1"/>
</dbReference>
<dbReference type="RefSeq" id="XP_021861041.2">
    <property type="nucleotide sequence ID" value="XM_022005349.2"/>
</dbReference>
<feature type="domain" description="Protein kinase" evidence="6">
    <location>
        <begin position="21"/>
        <end position="280"/>
    </location>
</feature>
<keyword evidence="2" id="KW-0723">Serine/threonine-protein kinase</keyword>
<evidence type="ECO:0000313" key="8">
    <source>
        <dbReference type="RefSeq" id="XP_021861041.2"/>
    </source>
</evidence>
<dbReference type="Pfam" id="PF00069">
    <property type="entry name" value="Pkinase"/>
    <property type="match status" value="1"/>
</dbReference>
<organism evidence="7 8">
    <name type="scientific">Spinacia oleracea</name>
    <name type="common">Spinach</name>
    <dbReference type="NCBI Taxonomy" id="3562"/>
    <lineage>
        <taxon>Eukaryota</taxon>
        <taxon>Viridiplantae</taxon>
        <taxon>Streptophyta</taxon>
        <taxon>Embryophyta</taxon>
        <taxon>Tracheophyta</taxon>
        <taxon>Spermatophyta</taxon>
        <taxon>Magnoliopsida</taxon>
        <taxon>eudicotyledons</taxon>
        <taxon>Gunneridae</taxon>
        <taxon>Pentapetalae</taxon>
        <taxon>Caryophyllales</taxon>
        <taxon>Chenopodiaceae</taxon>
        <taxon>Chenopodioideae</taxon>
        <taxon>Anserineae</taxon>
        <taxon>Spinacia</taxon>
    </lineage>
</organism>
<evidence type="ECO:0000256" key="2">
    <source>
        <dbReference type="ARBA" id="ARBA00022527"/>
    </source>
</evidence>
<keyword evidence="7" id="KW-1185">Reference proteome</keyword>
<evidence type="ECO:0000256" key="1">
    <source>
        <dbReference type="ARBA" id="ARBA00012513"/>
    </source>
</evidence>
<dbReference type="Gene3D" id="3.30.200.20">
    <property type="entry name" value="Phosphorylase Kinase, domain 1"/>
    <property type="match status" value="1"/>
</dbReference>
<dbReference type="Proteomes" id="UP000813463">
    <property type="component" value="Chromosome 3"/>
</dbReference>
<dbReference type="EC" id="2.7.11.1" evidence="1"/>
<dbReference type="GO" id="GO:0035556">
    <property type="term" value="P:intracellular signal transduction"/>
    <property type="evidence" value="ECO:0000318"/>
    <property type="project" value="GO_Central"/>
</dbReference>
<evidence type="ECO:0000259" key="6">
    <source>
        <dbReference type="PROSITE" id="PS50011"/>
    </source>
</evidence>
<evidence type="ECO:0000256" key="5">
    <source>
        <dbReference type="ARBA" id="ARBA00048679"/>
    </source>
</evidence>
<keyword evidence="3" id="KW-0418">Kinase</keyword>
<dbReference type="SMART" id="SM00220">
    <property type="entry name" value="S_TKc"/>
    <property type="match status" value="1"/>
</dbReference>
<dbReference type="PROSITE" id="PS50011">
    <property type="entry name" value="PROTEIN_KINASE_DOM"/>
    <property type="match status" value="1"/>
</dbReference>
<proteinExistence type="predicted"/>
<gene>
    <name evidence="8" type="primary">LOC110800061</name>
</gene>
<dbReference type="InterPro" id="IPR008271">
    <property type="entry name" value="Ser/Thr_kinase_AS"/>
</dbReference>
<dbReference type="InterPro" id="IPR050588">
    <property type="entry name" value="WNK_Ser-Thr_kinase"/>
</dbReference>
<dbReference type="InterPro" id="IPR000719">
    <property type="entry name" value="Prot_kinase_dom"/>
</dbReference>
<protein>
    <recommendedName>
        <fullName evidence="1">non-specific serine/threonine protein kinase</fullName>
        <ecNumber evidence="1">2.7.11.1</ecNumber>
    </recommendedName>
</protein>
<comment type="catalytic activity">
    <reaction evidence="5">
        <text>L-seryl-[protein] + ATP = O-phospho-L-seryl-[protein] + ADP + H(+)</text>
        <dbReference type="Rhea" id="RHEA:17989"/>
        <dbReference type="Rhea" id="RHEA-COMP:9863"/>
        <dbReference type="Rhea" id="RHEA-COMP:11604"/>
        <dbReference type="ChEBI" id="CHEBI:15378"/>
        <dbReference type="ChEBI" id="CHEBI:29999"/>
        <dbReference type="ChEBI" id="CHEBI:30616"/>
        <dbReference type="ChEBI" id="CHEBI:83421"/>
        <dbReference type="ChEBI" id="CHEBI:456216"/>
        <dbReference type="EC" id="2.7.11.1"/>
    </reaction>
</comment>
<dbReference type="GO" id="GO:0005524">
    <property type="term" value="F:ATP binding"/>
    <property type="evidence" value="ECO:0007669"/>
    <property type="project" value="InterPro"/>
</dbReference>
<dbReference type="PROSITE" id="PS00108">
    <property type="entry name" value="PROTEIN_KINASE_ST"/>
    <property type="match status" value="1"/>
</dbReference>
<reference evidence="8" key="2">
    <citation type="submission" date="2025-08" db="UniProtKB">
        <authorList>
            <consortium name="RefSeq"/>
        </authorList>
    </citation>
    <scope>IDENTIFICATION</scope>
    <source>
        <tissue evidence="8">Leaf</tissue>
    </source>
</reference>
<evidence type="ECO:0000313" key="7">
    <source>
        <dbReference type="Proteomes" id="UP000813463"/>
    </source>
</evidence>